<dbReference type="InterPro" id="IPR045851">
    <property type="entry name" value="AMP-bd_C_sf"/>
</dbReference>
<dbReference type="STRING" id="252740.A0A423W5H0"/>
<dbReference type="InterPro" id="IPR000873">
    <property type="entry name" value="AMP-dep_synth/lig_dom"/>
</dbReference>
<protein>
    <recommendedName>
        <fullName evidence="7">AMP-dependent synthetase/ligase domain-containing protein</fullName>
    </recommendedName>
</protein>
<dbReference type="InterPro" id="IPR025110">
    <property type="entry name" value="AMP-bd_C"/>
</dbReference>
<dbReference type="Proteomes" id="UP000284375">
    <property type="component" value="Unassembled WGS sequence"/>
</dbReference>
<comment type="caution">
    <text evidence="5">The sequence shown here is derived from an EMBL/GenBank/DDBJ whole genome shotgun (WGS) entry which is preliminary data.</text>
</comment>
<dbReference type="SUPFAM" id="SSF56801">
    <property type="entry name" value="Acetyl-CoA synthetase-like"/>
    <property type="match status" value="1"/>
</dbReference>
<accession>A0A423W5H0</accession>
<name>A0A423W5H0_CYTCH</name>
<evidence type="ECO:0000259" key="3">
    <source>
        <dbReference type="Pfam" id="PF13193"/>
    </source>
</evidence>
<reference evidence="5 6" key="1">
    <citation type="submission" date="2015-09" db="EMBL/GenBank/DDBJ databases">
        <title>Host preference determinants of Valsa canker pathogens revealed by comparative genomics.</title>
        <authorList>
            <person name="Yin Z."/>
            <person name="Huang L."/>
        </authorList>
    </citation>
    <scope>NUCLEOTIDE SEQUENCE [LARGE SCALE GENOMIC DNA]</scope>
    <source>
        <strain evidence="5 6">YSFL</strain>
    </source>
</reference>
<evidence type="ECO:0000313" key="6">
    <source>
        <dbReference type="Proteomes" id="UP000284375"/>
    </source>
</evidence>
<dbReference type="AlphaFoldDB" id="A0A423W5H0"/>
<sequence>MTHPQEALHASSLSSPESFWAHQASHLHWHKKPTTILRKYTKTLPSSSNTTHEHWEWFPDGEISTCYNCLDRHVLAGRGGAPAILYDSPVTGTKQAITYAELLADVEALAAVLRGEGVRAGDTVLVYMPMVPAAVAGLLAVGRLGAAHAVVFGGFAPRALAQRIDASRPAAILTASCGIEGPGRPPIAYREHVVEAERLARWKTPRTLVWQREQLAWHPLDRARGERGWNRLVRSARMRGQAVRECVPVGAADAAYVIYTSGTTGLPKGVVREAGGHAVGLSLSMRQMFGIQGPGDVMACFSDIGWVVSHSYMLYGPLLVGAATVLYEGKPVGTPDASAFWRVIEEYKANAMFTAPTALRAIRKDDPENKHLTRIGEGGGLRSLRAMFLAGERSEPAIITMYQGLLGRYGDQSAGGARVIDNWWSSESGSPITGISMAAHAGLDGLQAEPPLPVRPGSAGKPMPGFDVRVVDDEGNELLGKGQMGNIVLKMPLAPTAFRTLWEDEERFYRGYLKRFGGRWLDTGDAGMVDQDGYVHIMARTDDIINVAAHRLSTGTLEQAITSHPQVTEACVVGIPDALKGQLPFAFVISSPGCLHDDDDDDERLLSEIQRLVRTQVGPIASLGGMIRTTTAAKPIIPKTRSGKTLRRVLRDLLENAVHGEFDKAVSVPSTVEDASVVESARAAVREYFGNRAGAHKAIEGRAKI</sequence>
<dbReference type="PROSITE" id="PS00455">
    <property type="entry name" value="AMP_BINDING"/>
    <property type="match status" value="1"/>
</dbReference>
<dbReference type="Gene3D" id="3.40.50.12780">
    <property type="entry name" value="N-terminal domain of ligase-like"/>
    <property type="match status" value="1"/>
</dbReference>
<comment type="similarity">
    <text evidence="1">Belongs to the ATP-dependent AMP-binding enzyme family.</text>
</comment>
<dbReference type="Pfam" id="PF00501">
    <property type="entry name" value="AMP-binding"/>
    <property type="match status" value="1"/>
</dbReference>
<organism evidence="5 6">
    <name type="scientific">Cytospora chrysosperma</name>
    <name type="common">Cytospora canker fungus</name>
    <name type="synonym">Sphaeria chrysosperma</name>
    <dbReference type="NCBI Taxonomy" id="252740"/>
    <lineage>
        <taxon>Eukaryota</taxon>
        <taxon>Fungi</taxon>
        <taxon>Dikarya</taxon>
        <taxon>Ascomycota</taxon>
        <taxon>Pezizomycotina</taxon>
        <taxon>Sordariomycetes</taxon>
        <taxon>Sordariomycetidae</taxon>
        <taxon>Diaporthales</taxon>
        <taxon>Cytosporaceae</taxon>
        <taxon>Cytospora</taxon>
    </lineage>
</organism>
<feature type="domain" description="AMP-dependent synthetase/ligase" evidence="2">
    <location>
        <begin position="76"/>
        <end position="492"/>
    </location>
</feature>
<dbReference type="Gene3D" id="3.30.300.30">
    <property type="match status" value="1"/>
</dbReference>
<feature type="domain" description="Acetyl-coenzyme A synthetase N-terminal" evidence="4">
    <location>
        <begin position="6"/>
        <end position="69"/>
    </location>
</feature>
<evidence type="ECO:0008006" key="7">
    <source>
        <dbReference type="Google" id="ProtNLM"/>
    </source>
</evidence>
<gene>
    <name evidence="5" type="ORF">VSDG_04273</name>
</gene>
<dbReference type="Pfam" id="PF13193">
    <property type="entry name" value="AMP-binding_C"/>
    <property type="match status" value="1"/>
</dbReference>
<feature type="domain" description="AMP-binding enzyme C-terminal" evidence="3">
    <location>
        <begin position="557"/>
        <end position="644"/>
    </location>
</feature>
<dbReference type="PANTHER" id="PTHR43347:SF3">
    <property type="entry name" value="ACYL-COA SYNTHETASE SHORT-CHAIN FAMILY MEMBER 3, MITOCHONDRIAL"/>
    <property type="match status" value="1"/>
</dbReference>
<evidence type="ECO:0000259" key="2">
    <source>
        <dbReference type="Pfam" id="PF00501"/>
    </source>
</evidence>
<keyword evidence="6" id="KW-1185">Reference proteome</keyword>
<dbReference type="PANTHER" id="PTHR43347">
    <property type="entry name" value="ACYL-COA SYNTHETASE"/>
    <property type="match status" value="1"/>
</dbReference>
<dbReference type="InterPro" id="IPR032387">
    <property type="entry name" value="ACAS_N"/>
</dbReference>
<dbReference type="OrthoDB" id="1706066at2759"/>
<dbReference type="GO" id="GO:0050218">
    <property type="term" value="F:propionate-CoA ligase activity"/>
    <property type="evidence" value="ECO:0007669"/>
    <property type="project" value="TreeGrafter"/>
</dbReference>
<evidence type="ECO:0000313" key="5">
    <source>
        <dbReference type="EMBL" id="ROV98592.1"/>
    </source>
</evidence>
<dbReference type="Pfam" id="PF16177">
    <property type="entry name" value="ACAS_N"/>
    <property type="match status" value="1"/>
</dbReference>
<proteinExistence type="inferred from homology"/>
<dbReference type="InterPro" id="IPR042099">
    <property type="entry name" value="ANL_N_sf"/>
</dbReference>
<dbReference type="InterPro" id="IPR020845">
    <property type="entry name" value="AMP-binding_CS"/>
</dbReference>
<evidence type="ECO:0000259" key="4">
    <source>
        <dbReference type="Pfam" id="PF16177"/>
    </source>
</evidence>
<dbReference type="EMBL" id="LJZO01000013">
    <property type="protein sequence ID" value="ROV98592.1"/>
    <property type="molecule type" value="Genomic_DNA"/>
</dbReference>
<evidence type="ECO:0000256" key="1">
    <source>
        <dbReference type="ARBA" id="ARBA00006432"/>
    </source>
</evidence>